<evidence type="ECO:0000256" key="2">
    <source>
        <dbReference type="SAM" id="Phobius"/>
    </source>
</evidence>
<dbReference type="AlphaFoldDB" id="A0A7W9BM40"/>
<feature type="transmembrane region" description="Helical" evidence="2">
    <location>
        <begin position="12"/>
        <end position="33"/>
    </location>
</feature>
<evidence type="ECO:0000313" key="4">
    <source>
        <dbReference type="Proteomes" id="UP000535415"/>
    </source>
</evidence>
<accession>A0A7W9BM40</accession>
<feature type="compositionally biased region" description="Basic and acidic residues" evidence="1">
    <location>
        <begin position="134"/>
        <end position="159"/>
    </location>
</feature>
<keyword evidence="2" id="KW-0472">Membrane</keyword>
<reference evidence="3 4" key="1">
    <citation type="submission" date="2020-08" db="EMBL/GenBank/DDBJ databases">
        <title>Genomic Encyclopedia of Type Strains, Phase IV (KMG-IV): sequencing the most valuable type-strain genomes for metagenomic binning, comparative biology and taxonomic classification.</title>
        <authorList>
            <person name="Goeker M."/>
        </authorList>
    </citation>
    <scope>NUCLEOTIDE SEQUENCE [LARGE SCALE GENOMIC DNA]</scope>
    <source>
        <strain evidence="3 4">DSM 101064</strain>
    </source>
</reference>
<proteinExistence type="predicted"/>
<dbReference type="RefSeq" id="WP_183529983.1">
    <property type="nucleotide sequence ID" value="NZ_JACIJM010000008.1"/>
</dbReference>
<protein>
    <submittedName>
        <fullName evidence="3">Putative membrane protein</fullName>
    </submittedName>
</protein>
<sequence>MQQTKPRRIWRIVLVTSLAVNLLMIGVAGGAYLRDGGGPPRGFDVQLGALTSALSTKDRRAIGEQLRQGMEQRGQTHRDRRAAFESLVETVKMQPFDPEALALVIREQQNQQTVLQERALGVFVSHVTEMSAEERSAFAKRLRDGVARRDERNDRRPPPDEVNSGG</sequence>
<evidence type="ECO:0000256" key="1">
    <source>
        <dbReference type="SAM" id="MobiDB-lite"/>
    </source>
</evidence>
<keyword evidence="2" id="KW-1133">Transmembrane helix</keyword>
<keyword evidence="2" id="KW-0812">Transmembrane</keyword>
<name>A0A7W9BM40_9RHOB</name>
<keyword evidence="4" id="KW-1185">Reference proteome</keyword>
<comment type="caution">
    <text evidence="3">The sequence shown here is derived from an EMBL/GenBank/DDBJ whole genome shotgun (WGS) entry which is preliminary data.</text>
</comment>
<organism evidence="3 4">
    <name type="scientific">Yoonia ponticola</name>
    <dbReference type="NCBI Taxonomy" id="1524255"/>
    <lineage>
        <taxon>Bacteria</taxon>
        <taxon>Pseudomonadati</taxon>
        <taxon>Pseudomonadota</taxon>
        <taxon>Alphaproteobacteria</taxon>
        <taxon>Rhodobacterales</taxon>
        <taxon>Paracoccaceae</taxon>
        <taxon>Yoonia</taxon>
    </lineage>
</organism>
<dbReference type="Proteomes" id="UP000535415">
    <property type="component" value="Unassembled WGS sequence"/>
</dbReference>
<dbReference type="Pfam" id="PF13801">
    <property type="entry name" value="Metal_resist"/>
    <property type="match status" value="1"/>
</dbReference>
<feature type="region of interest" description="Disordered" evidence="1">
    <location>
        <begin position="134"/>
        <end position="166"/>
    </location>
</feature>
<dbReference type="InterPro" id="IPR025961">
    <property type="entry name" value="Metal_resist"/>
</dbReference>
<dbReference type="EMBL" id="JACIJM010000008">
    <property type="protein sequence ID" value="MBB5723088.1"/>
    <property type="molecule type" value="Genomic_DNA"/>
</dbReference>
<gene>
    <name evidence="3" type="ORF">FHS72_002725</name>
</gene>
<evidence type="ECO:0000313" key="3">
    <source>
        <dbReference type="EMBL" id="MBB5723088.1"/>
    </source>
</evidence>